<sequence>MRAQILRERSTACRLLVVLDGDATGDEQAQRLVDEGLLELRNIFILRGKGRKSSEIEDLINPQVYLGSLSKKFGRTFTTKHFSSMNRKWSDSFTSAAGVLGLSGSQSANLKTAKMTVADAVRSSDLPLIRESAEDGVEALRSAIWSS</sequence>
<gene>
    <name evidence="1" type="ORF">AFM11_34560</name>
</gene>
<protein>
    <submittedName>
        <fullName evidence="1">Uncharacterized protein</fullName>
    </submittedName>
</protein>
<dbReference type="AlphaFoldDB" id="A0A132PBF4"/>
<reference evidence="1 2" key="1">
    <citation type="submission" date="2015-07" db="EMBL/GenBank/DDBJ databases">
        <title>A draft genome sequence of Mycobacterium wolinskyi.</title>
        <authorList>
            <person name="de Man T.J."/>
            <person name="Perry K.A."/>
            <person name="Coulliette A.D."/>
            <person name="Jensen B."/>
            <person name="Toney N.C."/>
            <person name="Limbago B.M."/>
            <person name="Noble-Wang J."/>
        </authorList>
    </citation>
    <scope>NUCLEOTIDE SEQUENCE [LARGE SCALE GENOMIC DNA]</scope>
    <source>
        <strain evidence="1 2">CDC_01</strain>
    </source>
</reference>
<name>A0A132PBF4_9MYCO</name>
<evidence type="ECO:0000313" key="1">
    <source>
        <dbReference type="EMBL" id="KWX19661.1"/>
    </source>
</evidence>
<dbReference type="PATRIC" id="fig|59750.3.peg.5257"/>
<organism evidence="1 2">
    <name type="scientific">Mycolicibacterium wolinskyi</name>
    <dbReference type="NCBI Taxonomy" id="59750"/>
    <lineage>
        <taxon>Bacteria</taxon>
        <taxon>Bacillati</taxon>
        <taxon>Actinomycetota</taxon>
        <taxon>Actinomycetes</taxon>
        <taxon>Mycobacteriales</taxon>
        <taxon>Mycobacteriaceae</taxon>
        <taxon>Mycolicibacterium</taxon>
    </lineage>
</organism>
<dbReference type="EMBL" id="LGTW01000038">
    <property type="protein sequence ID" value="KWX19661.1"/>
    <property type="molecule type" value="Genomic_DNA"/>
</dbReference>
<accession>A0A132PBF4</accession>
<proteinExistence type="predicted"/>
<comment type="caution">
    <text evidence="1">The sequence shown here is derived from an EMBL/GenBank/DDBJ whole genome shotgun (WGS) entry which is preliminary data.</text>
</comment>
<keyword evidence="2" id="KW-1185">Reference proteome</keyword>
<dbReference type="Proteomes" id="UP000070612">
    <property type="component" value="Unassembled WGS sequence"/>
</dbReference>
<evidence type="ECO:0000313" key="2">
    <source>
        <dbReference type="Proteomes" id="UP000070612"/>
    </source>
</evidence>